<sequence>METMGLCLRVGVWLGVAASAAFVALPACVLVVATAMVGSWLLGLVGLIRLLLRLWNGWIRTVAEERSHEKKLKLKLPQGGQSDSAAESRLLLVQQYLEDQLDTLSQHLLQMGTSVWPIDSATNCTLDSS</sequence>
<keyword evidence="1" id="KW-0472">Membrane</keyword>
<comment type="caution">
    <text evidence="2">The sequence shown here is derived from an EMBL/GenBank/DDBJ whole genome shotgun (WGS) entry which is preliminary data.</text>
</comment>
<keyword evidence="3" id="KW-1185">Reference proteome</keyword>
<name>A0A9D4ZB92_ADICA</name>
<evidence type="ECO:0000256" key="1">
    <source>
        <dbReference type="SAM" id="Phobius"/>
    </source>
</evidence>
<accession>A0A9D4ZB92</accession>
<keyword evidence="1" id="KW-1133">Transmembrane helix</keyword>
<dbReference type="Proteomes" id="UP000886520">
    <property type="component" value="Chromosome 17"/>
</dbReference>
<dbReference type="AlphaFoldDB" id="A0A9D4ZB92"/>
<reference evidence="2" key="1">
    <citation type="submission" date="2021-01" db="EMBL/GenBank/DDBJ databases">
        <title>Adiantum capillus-veneris genome.</title>
        <authorList>
            <person name="Fang Y."/>
            <person name="Liao Q."/>
        </authorList>
    </citation>
    <scope>NUCLEOTIDE SEQUENCE</scope>
    <source>
        <strain evidence="2">H3</strain>
        <tissue evidence="2">Leaf</tissue>
    </source>
</reference>
<organism evidence="2 3">
    <name type="scientific">Adiantum capillus-veneris</name>
    <name type="common">Maidenhair fern</name>
    <dbReference type="NCBI Taxonomy" id="13818"/>
    <lineage>
        <taxon>Eukaryota</taxon>
        <taxon>Viridiplantae</taxon>
        <taxon>Streptophyta</taxon>
        <taxon>Embryophyta</taxon>
        <taxon>Tracheophyta</taxon>
        <taxon>Polypodiopsida</taxon>
        <taxon>Polypodiidae</taxon>
        <taxon>Polypodiales</taxon>
        <taxon>Pteridineae</taxon>
        <taxon>Pteridaceae</taxon>
        <taxon>Vittarioideae</taxon>
        <taxon>Adiantum</taxon>
    </lineage>
</organism>
<proteinExistence type="predicted"/>
<feature type="transmembrane region" description="Helical" evidence="1">
    <location>
        <begin position="30"/>
        <end position="52"/>
    </location>
</feature>
<gene>
    <name evidence="2" type="ORF">GOP47_0018065</name>
</gene>
<protein>
    <submittedName>
        <fullName evidence="2">Uncharacterized protein</fullName>
    </submittedName>
</protein>
<evidence type="ECO:0000313" key="2">
    <source>
        <dbReference type="EMBL" id="KAI5067537.1"/>
    </source>
</evidence>
<keyword evidence="1" id="KW-0812">Transmembrane</keyword>
<evidence type="ECO:0000313" key="3">
    <source>
        <dbReference type="Proteomes" id="UP000886520"/>
    </source>
</evidence>
<dbReference type="EMBL" id="JABFUD020000017">
    <property type="protein sequence ID" value="KAI5067537.1"/>
    <property type="molecule type" value="Genomic_DNA"/>
</dbReference>